<dbReference type="GO" id="GO:0030435">
    <property type="term" value="P:sporulation resulting in formation of a cellular spore"/>
    <property type="evidence" value="ECO:0007669"/>
    <property type="project" value="UniProtKB-KW"/>
</dbReference>
<evidence type="ECO:0000256" key="1">
    <source>
        <dbReference type="ARBA" id="ARBA00022679"/>
    </source>
</evidence>
<keyword evidence="1 3" id="KW-0808">Transferase</keyword>
<dbReference type="OrthoDB" id="1845399at2"/>
<name>A0A1X7L5D4_9BACL</name>
<sequence>MIYVAGSAFFQLDESQLTNLERQMLEAKRKSDQVYVYSSVDALIDELRMRSQIVAAANDLYRSGVGFADFNRSRSNPVYWNRTANGGFQLISGQSPSAAIRDIYTNGPLYAFECATAIIIIMYKAVLETIGSEAFDRYFADLYLRDWNVDSDLRFVTHHNNQAVYPGDVLYFENPDHDPDQPWWQGENAVLLDKDLYYGHGIGIGTGEEIIEELNQFRKSGATQSAFLSDLVLLPDYEYIRRLKESRHPMDVLYKQGACRIAARIGSQLYVVSCKR</sequence>
<dbReference type="NCBIfam" id="NF002869">
    <property type="entry name" value="PRK03187.1"/>
    <property type="match status" value="1"/>
</dbReference>
<accession>A0A1X7L5D4</accession>
<proteinExistence type="inferred from homology"/>
<keyword evidence="2" id="KW-0749">Sporulation</keyword>
<evidence type="ECO:0000313" key="3">
    <source>
        <dbReference type="EMBL" id="SMG49071.1"/>
    </source>
</evidence>
<keyword evidence="4" id="KW-1185">Reference proteome</keyword>
<gene>
    <name evidence="3" type="ORF">SAMN06295960_3011</name>
</gene>
<dbReference type="GO" id="GO:0003810">
    <property type="term" value="F:protein-glutamine gamma-glutamyltransferase activity"/>
    <property type="evidence" value="ECO:0007669"/>
    <property type="project" value="InterPro"/>
</dbReference>
<dbReference type="Pfam" id="PF20085">
    <property type="entry name" value="TGL"/>
    <property type="match status" value="1"/>
</dbReference>
<dbReference type="InterPro" id="IPR020916">
    <property type="entry name" value="Gln_gamma-glutamylTfrase_bac"/>
</dbReference>
<protein>
    <submittedName>
        <fullName evidence="3">Protein-glutamine gamma-glutamyltransferase</fullName>
    </submittedName>
</protein>
<dbReference type="AlphaFoldDB" id="A0A1X7L5D4"/>
<dbReference type="HAMAP" id="MF_00727">
    <property type="entry name" value="Tgl"/>
    <property type="match status" value="1"/>
</dbReference>
<evidence type="ECO:0000256" key="2">
    <source>
        <dbReference type="ARBA" id="ARBA00022969"/>
    </source>
</evidence>
<organism evidence="3 4">
    <name type="scientific">Paenibacillus aquistagni</name>
    <dbReference type="NCBI Taxonomy" id="1852522"/>
    <lineage>
        <taxon>Bacteria</taxon>
        <taxon>Bacillati</taxon>
        <taxon>Bacillota</taxon>
        <taxon>Bacilli</taxon>
        <taxon>Bacillales</taxon>
        <taxon>Paenibacillaceae</taxon>
        <taxon>Paenibacillus</taxon>
    </lineage>
</organism>
<dbReference type="RefSeq" id="WP_085495374.1">
    <property type="nucleotide sequence ID" value="NZ_FXAZ01000004.1"/>
</dbReference>
<dbReference type="Proteomes" id="UP000193834">
    <property type="component" value="Unassembled WGS sequence"/>
</dbReference>
<dbReference type="EMBL" id="FXAZ01000004">
    <property type="protein sequence ID" value="SMG49071.1"/>
    <property type="molecule type" value="Genomic_DNA"/>
</dbReference>
<reference evidence="3 4" key="1">
    <citation type="submission" date="2017-04" db="EMBL/GenBank/DDBJ databases">
        <authorList>
            <person name="Afonso C.L."/>
            <person name="Miller P.J."/>
            <person name="Scott M.A."/>
            <person name="Spackman E."/>
            <person name="Goraichik I."/>
            <person name="Dimitrov K.M."/>
            <person name="Suarez D.L."/>
            <person name="Swayne D.E."/>
        </authorList>
    </citation>
    <scope>NUCLEOTIDE SEQUENCE [LARGE SCALE GENOMIC DNA]</scope>
    <source>
        <strain evidence="3 4">11</strain>
    </source>
</reference>
<evidence type="ECO:0000313" key="4">
    <source>
        <dbReference type="Proteomes" id="UP000193834"/>
    </source>
</evidence>
<dbReference type="STRING" id="1852522.SAMN06295960_3011"/>